<dbReference type="PANTHER" id="PTHR43798:SF31">
    <property type="entry name" value="AB HYDROLASE SUPERFAMILY PROTEIN YCLE"/>
    <property type="match status" value="1"/>
</dbReference>
<dbReference type="PANTHER" id="PTHR43798">
    <property type="entry name" value="MONOACYLGLYCEROL LIPASE"/>
    <property type="match status" value="1"/>
</dbReference>
<dbReference type="PRINTS" id="PR00111">
    <property type="entry name" value="ABHYDROLASE"/>
</dbReference>
<dbReference type="Proteomes" id="UP001501586">
    <property type="component" value="Unassembled WGS sequence"/>
</dbReference>
<dbReference type="SUPFAM" id="SSF53474">
    <property type="entry name" value="alpha/beta-Hydrolases"/>
    <property type="match status" value="1"/>
</dbReference>
<dbReference type="InterPro" id="IPR000073">
    <property type="entry name" value="AB_hydrolase_1"/>
</dbReference>
<dbReference type="Gene3D" id="3.40.50.1820">
    <property type="entry name" value="alpha/beta hydrolase"/>
    <property type="match status" value="1"/>
</dbReference>
<comment type="caution">
    <text evidence="3">The sequence shown here is derived from an EMBL/GenBank/DDBJ whole genome shotgun (WGS) entry which is preliminary data.</text>
</comment>
<evidence type="ECO:0000259" key="2">
    <source>
        <dbReference type="Pfam" id="PF00561"/>
    </source>
</evidence>
<sequence>MKRFLLDRDQFLAYADIGSSTGHHPPVLLLHGGGVDHRMRVPQLHAFPNHRVIAPDARGHGASSTPADPYRRVDDVVALLDGLDLDAVVAVGLSMGAATGIDLAVEYPDRVRRLV</sequence>
<evidence type="ECO:0000313" key="3">
    <source>
        <dbReference type="EMBL" id="GAA4282502.1"/>
    </source>
</evidence>
<dbReference type="Pfam" id="PF00561">
    <property type="entry name" value="Abhydrolase_1"/>
    <property type="match status" value="1"/>
</dbReference>
<keyword evidence="1" id="KW-0378">Hydrolase</keyword>
<dbReference type="InterPro" id="IPR050266">
    <property type="entry name" value="AB_hydrolase_sf"/>
</dbReference>
<dbReference type="InterPro" id="IPR029058">
    <property type="entry name" value="AB_hydrolase_fold"/>
</dbReference>
<feature type="domain" description="AB hydrolase-1" evidence="2">
    <location>
        <begin position="25"/>
        <end position="115"/>
    </location>
</feature>
<organism evidence="3 4">
    <name type="scientific">Brevibacterium daeguense</name>
    <dbReference type="NCBI Taxonomy" id="909936"/>
    <lineage>
        <taxon>Bacteria</taxon>
        <taxon>Bacillati</taxon>
        <taxon>Actinomycetota</taxon>
        <taxon>Actinomycetes</taxon>
        <taxon>Micrococcales</taxon>
        <taxon>Brevibacteriaceae</taxon>
        <taxon>Brevibacterium</taxon>
    </lineage>
</organism>
<reference evidence="4" key="1">
    <citation type="journal article" date="2019" name="Int. J. Syst. Evol. Microbiol.">
        <title>The Global Catalogue of Microorganisms (GCM) 10K type strain sequencing project: providing services to taxonomists for standard genome sequencing and annotation.</title>
        <authorList>
            <consortium name="The Broad Institute Genomics Platform"/>
            <consortium name="The Broad Institute Genome Sequencing Center for Infectious Disease"/>
            <person name="Wu L."/>
            <person name="Ma J."/>
        </authorList>
    </citation>
    <scope>NUCLEOTIDE SEQUENCE [LARGE SCALE GENOMIC DNA]</scope>
    <source>
        <strain evidence="4">JCM 17458</strain>
    </source>
</reference>
<name>A0ABP8EET3_9MICO</name>
<evidence type="ECO:0000256" key="1">
    <source>
        <dbReference type="ARBA" id="ARBA00022801"/>
    </source>
</evidence>
<proteinExistence type="predicted"/>
<gene>
    <name evidence="3" type="ORF">GCM10022261_00330</name>
</gene>
<protein>
    <recommendedName>
        <fullName evidence="2">AB hydrolase-1 domain-containing protein</fullName>
    </recommendedName>
</protein>
<accession>A0ABP8EET3</accession>
<keyword evidence="4" id="KW-1185">Reference proteome</keyword>
<dbReference type="EMBL" id="BAABAZ010000002">
    <property type="protein sequence ID" value="GAA4282502.1"/>
    <property type="molecule type" value="Genomic_DNA"/>
</dbReference>
<evidence type="ECO:0000313" key="4">
    <source>
        <dbReference type="Proteomes" id="UP001501586"/>
    </source>
</evidence>